<dbReference type="InterPro" id="IPR029063">
    <property type="entry name" value="SAM-dependent_MTases_sf"/>
</dbReference>
<dbReference type="SUPFAM" id="SSF53335">
    <property type="entry name" value="S-adenosyl-L-methionine-dependent methyltransferases"/>
    <property type="match status" value="1"/>
</dbReference>
<dbReference type="HOGENOM" id="CLU_010595_2_0_1"/>
<proteinExistence type="predicted"/>
<organism evidence="1 2">
    <name type="scientific">Fusarium vanettenii (strain ATCC MYA-4622 / CBS 123669 / FGSC 9596 / NRRL 45880 / 77-13-4)</name>
    <name type="common">Fusarium solani subsp. pisi</name>
    <dbReference type="NCBI Taxonomy" id="660122"/>
    <lineage>
        <taxon>Eukaryota</taxon>
        <taxon>Fungi</taxon>
        <taxon>Dikarya</taxon>
        <taxon>Ascomycota</taxon>
        <taxon>Pezizomycotina</taxon>
        <taxon>Sordariomycetes</taxon>
        <taxon>Hypocreomycetidae</taxon>
        <taxon>Hypocreales</taxon>
        <taxon>Nectriaceae</taxon>
        <taxon>Fusarium</taxon>
        <taxon>Fusarium solani species complex</taxon>
        <taxon>Fusarium vanettenii</taxon>
    </lineage>
</organism>
<dbReference type="eggNOG" id="ENOG502QQMC">
    <property type="taxonomic scope" value="Eukaryota"/>
</dbReference>
<dbReference type="GeneID" id="9664557"/>
<evidence type="ECO:0008006" key="3">
    <source>
        <dbReference type="Google" id="ProtNLM"/>
    </source>
</evidence>
<dbReference type="OMA" id="MDIEEPW"/>
<reference evidence="1 2" key="1">
    <citation type="journal article" date="2009" name="PLoS Genet.">
        <title>The genome of Nectria haematococca: contribution of supernumerary chromosomes to gene expansion.</title>
        <authorList>
            <person name="Coleman J.J."/>
            <person name="Rounsley S.D."/>
            <person name="Rodriguez-Carres M."/>
            <person name="Kuo A."/>
            <person name="Wasmann C.C."/>
            <person name="Grimwood J."/>
            <person name="Schmutz J."/>
            <person name="Taga M."/>
            <person name="White G.J."/>
            <person name="Zhou S."/>
            <person name="Schwartz D.C."/>
            <person name="Freitag M."/>
            <person name="Ma L.J."/>
            <person name="Danchin E.G."/>
            <person name="Henrissat B."/>
            <person name="Coutinho P.M."/>
            <person name="Nelson D.R."/>
            <person name="Straney D."/>
            <person name="Napoli C.A."/>
            <person name="Barker B.M."/>
            <person name="Gribskov M."/>
            <person name="Rep M."/>
            <person name="Kroken S."/>
            <person name="Molnar I."/>
            <person name="Rensing C."/>
            <person name="Kennell J.C."/>
            <person name="Zamora J."/>
            <person name="Farman M.L."/>
            <person name="Selker E.U."/>
            <person name="Salamov A."/>
            <person name="Shapiro H."/>
            <person name="Pangilinan J."/>
            <person name="Lindquist E."/>
            <person name="Lamers C."/>
            <person name="Grigoriev I.V."/>
            <person name="Geiser D.M."/>
            <person name="Covert S.F."/>
            <person name="Temporini E."/>
            <person name="Vanetten H.D."/>
        </authorList>
    </citation>
    <scope>NUCLEOTIDE SEQUENCE [LARGE SCALE GENOMIC DNA]</scope>
    <source>
        <strain evidence="2">ATCC MYA-4622 / CBS 123669 / FGSC 9596 / NRRL 45880 / 77-13-4</strain>
    </source>
</reference>
<protein>
    <recommendedName>
        <fullName evidence="3">Secondary metabolism regulator LAE1</fullName>
    </recommendedName>
</protein>
<name>C7YIE9_FUSV7</name>
<sequence>MVVMSSQNSVTESEGRYLEDGYWKHGRFYGSWKPGKYLFPIDSEELNRLDIFHKVFLVASGNKPFHTPIMRKTPRIMDLGTGTGIWAINVAEDCLSDAQIMAVDLNQIQPALHLTPGLGHMEHVEIDWTPRWDDDERPSNSSFTQWAELFLTGMDQFNRTARVAPEETRQMLEATGFVDIKHEIIPAFVCPWSPDRREREIARWFNLGLSHSLESLSLMPLVEKHGLGPDETCILRYHTYCNM</sequence>
<accession>C7YIE9</accession>
<dbReference type="RefSeq" id="XP_003054503.1">
    <property type="nucleotide sequence ID" value="XM_003054457.1"/>
</dbReference>
<evidence type="ECO:0000313" key="2">
    <source>
        <dbReference type="Proteomes" id="UP000005206"/>
    </source>
</evidence>
<dbReference type="EMBL" id="GG698896">
    <property type="protein sequence ID" value="EEU48790.1"/>
    <property type="molecule type" value="Genomic_DNA"/>
</dbReference>
<gene>
    <name evidence="1" type="ORF">NECHADRAFT_90349</name>
</gene>
<dbReference type="Proteomes" id="UP000005206">
    <property type="component" value="Chromosome 1"/>
</dbReference>
<dbReference type="STRING" id="660122.C7YIE9"/>
<dbReference type="VEuPathDB" id="FungiDB:NECHADRAFT_90349"/>
<dbReference type="InParanoid" id="C7YIE9"/>
<dbReference type="AlphaFoldDB" id="C7YIE9"/>
<dbReference type="Gene3D" id="3.40.50.150">
    <property type="entry name" value="Vaccinia Virus protein VP39"/>
    <property type="match status" value="1"/>
</dbReference>
<evidence type="ECO:0000313" key="1">
    <source>
        <dbReference type="EMBL" id="EEU48790.1"/>
    </source>
</evidence>
<keyword evidence="2" id="KW-1185">Reference proteome</keyword>
<dbReference type="OrthoDB" id="2013972at2759"/>
<dbReference type="KEGG" id="nhe:NECHADRAFT_90349"/>